<protein>
    <submittedName>
        <fullName evidence="1">Uncharacterized protein</fullName>
    </submittedName>
</protein>
<gene>
    <name evidence="1" type="ORF">SDC9_209020</name>
</gene>
<dbReference type="AlphaFoldDB" id="A0A645JC41"/>
<organism evidence="1">
    <name type="scientific">bioreactor metagenome</name>
    <dbReference type="NCBI Taxonomy" id="1076179"/>
    <lineage>
        <taxon>unclassified sequences</taxon>
        <taxon>metagenomes</taxon>
        <taxon>ecological metagenomes</taxon>
    </lineage>
</organism>
<comment type="caution">
    <text evidence="1">The sequence shown here is derived from an EMBL/GenBank/DDBJ whole genome shotgun (WGS) entry which is preliminary data.</text>
</comment>
<reference evidence="1" key="1">
    <citation type="submission" date="2019-08" db="EMBL/GenBank/DDBJ databases">
        <authorList>
            <person name="Kucharzyk K."/>
            <person name="Murdoch R.W."/>
            <person name="Higgins S."/>
            <person name="Loffler F."/>
        </authorList>
    </citation>
    <scope>NUCLEOTIDE SEQUENCE</scope>
</reference>
<evidence type="ECO:0000313" key="1">
    <source>
        <dbReference type="EMBL" id="MPN61285.1"/>
    </source>
</evidence>
<sequence>MIFLRSKELEIFFGRYFQVHTHAIGIQSRFVDQLPTGSGDTFHVYISIEPVRQSQFFDYPHHPFHGVIGTADNPRTQKQPFDIIASIKGNGQLHQLLNR</sequence>
<name>A0A645JC41_9ZZZZ</name>
<accession>A0A645JC41</accession>
<dbReference type="EMBL" id="VSSQ01137681">
    <property type="protein sequence ID" value="MPN61285.1"/>
    <property type="molecule type" value="Genomic_DNA"/>
</dbReference>
<proteinExistence type="predicted"/>